<dbReference type="Gene3D" id="3.40.50.150">
    <property type="entry name" value="Vaccinia Virus protein VP39"/>
    <property type="match status" value="1"/>
</dbReference>
<dbReference type="PRINTS" id="PR00507">
    <property type="entry name" value="N12N6MTFRASE"/>
</dbReference>
<name>A0A849CBV8_9NOCA</name>
<evidence type="ECO:0000313" key="2">
    <source>
        <dbReference type="Proteomes" id="UP000586827"/>
    </source>
</evidence>
<dbReference type="AlphaFoldDB" id="A0A849CBV8"/>
<dbReference type="GO" id="GO:0008168">
    <property type="term" value="F:methyltransferase activity"/>
    <property type="evidence" value="ECO:0007669"/>
    <property type="project" value="UniProtKB-KW"/>
</dbReference>
<dbReference type="InterPro" id="IPR029063">
    <property type="entry name" value="SAM-dependent_MTases_sf"/>
</dbReference>
<dbReference type="GO" id="GO:0032259">
    <property type="term" value="P:methylation"/>
    <property type="evidence" value="ECO:0007669"/>
    <property type="project" value="UniProtKB-KW"/>
</dbReference>
<keyword evidence="1" id="KW-0489">Methyltransferase</keyword>
<proteinExistence type="predicted"/>
<dbReference type="PROSITE" id="PS00092">
    <property type="entry name" value="N6_MTASE"/>
    <property type="match status" value="1"/>
</dbReference>
<dbReference type="RefSeq" id="WP_067521900.1">
    <property type="nucleotide sequence ID" value="NZ_JABELX010000011.1"/>
</dbReference>
<dbReference type="Proteomes" id="UP000586827">
    <property type="component" value="Unassembled WGS sequence"/>
</dbReference>
<sequence length="270" mass="30181">MSKLTKQAEADHREACRLVDLQRELSEEEKEFVLEHWQESAQRTSQCRDGAFFTPSELASEFTLHVSGSRVIDLGAGIGALAFACHRALMFAHRFEGLPVPDIVCVERNPEYVRVGLRVLPEAVWICEDLLRVPPMRLRPFDTAVSNPPYGPVPRCTDAPGYRGSRCEYHTIAVAAQIAARGVFLIPQQSAPFAYSGRTAMRFGTGDAEYTRFCASTGITLRPTCGIDTAYYRNQWRHRPPPTELVCADFTAPTVLRPTRDLRGIDHQAS</sequence>
<keyword evidence="1" id="KW-0808">Transferase</keyword>
<gene>
    <name evidence="1" type="ORF">HLB23_28690</name>
</gene>
<dbReference type="SUPFAM" id="SSF53335">
    <property type="entry name" value="S-adenosyl-L-methionine-dependent methyltransferases"/>
    <property type="match status" value="1"/>
</dbReference>
<comment type="caution">
    <text evidence="1">The sequence shown here is derived from an EMBL/GenBank/DDBJ whole genome shotgun (WGS) entry which is preliminary data.</text>
</comment>
<accession>A0A849CBV8</accession>
<dbReference type="CDD" id="cd02440">
    <property type="entry name" value="AdoMet_MTases"/>
    <property type="match status" value="1"/>
</dbReference>
<keyword evidence="2" id="KW-1185">Reference proteome</keyword>
<protein>
    <submittedName>
        <fullName evidence="1">Methyltransferase</fullName>
    </submittedName>
</protein>
<dbReference type="GO" id="GO:0003676">
    <property type="term" value="F:nucleic acid binding"/>
    <property type="evidence" value="ECO:0007669"/>
    <property type="project" value="InterPro"/>
</dbReference>
<reference evidence="1 2" key="1">
    <citation type="submission" date="2020-05" db="EMBL/GenBank/DDBJ databases">
        <title>MicrobeNet Type strains.</title>
        <authorList>
            <person name="Nicholson A.C."/>
        </authorList>
    </citation>
    <scope>NUCLEOTIDE SEQUENCE [LARGE SCALE GENOMIC DNA]</scope>
    <source>
        <strain evidence="1 2">JCM 3224</strain>
    </source>
</reference>
<organism evidence="1 2">
    <name type="scientific">Nocardia uniformis</name>
    <dbReference type="NCBI Taxonomy" id="53432"/>
    <lineage>
        <taxon>Bacteria</taxon>
        <taxon>Bacillati</taxon>
        <taxon>Actinomycetota</taxon>
        <taxon>Actinomycetes</taxon>
        <taxon>Mycobacteriales</taxon>
        <taxon>Nocardiaceae</taxon>
        <taxon>Nocardia</taxon>
    </lineage>
</organism>
<dbReference type="EMBL" id="JABELX010000011">
    <property type="protein sequence ID" value="NNH73785.1"/>
    <property type="molecule type" value="Genomic_DNA"/>
</dbReference>
<dbReference type="InterPro" id="IPR002052">
    <property type="entry name" value="DNA_methylase_N6_adenine_CS"/>
</dbReference>
<evidence type="ECO:0000313" key="1">
    <source>
        <dbReference type="EMBL" id="NNH73785.1"/>
    </source>
</evidence>